<dbReference type="SUPFAM" id="SSF49899">
    <property type="entry name" value="Concanavalin A-like lectins/glucanases"/>
    <property type="match status" value="1"/>
</dbReference>
<feature type="domain" description="GH16" evidence="3">
    <location>
        <begin position="34"/>
        <end position="142"/>
    </location>
</feature>
<dbReference type="PROSITE" id="PS51762">
    <property type="entry name" value="GH16_2"/>
    <property type="match status" value="1"/>
</dbReference>
<dbReference type="CDD" id="cd08023">
    <property type="entry name" value="GH16_laminarinase_like"/>
    <property type="match status" value="1"/>
</dbReference>
<feature type="non-terminal residue" evidence="4">
    <location>
        <position position="142"/>
    </location>
</feature>
<sequence>MNLNMFMMLTLFDNILQPSLSSAINHQKQKRKNLIWNDEFDSDRLDDDNWIYEEHCGRFNKELQCYTKHRTENVRIENGRLIIEARVEPYDGYNFTSGRLLTRKAWTFSRFDIRARMPKGYQLWPAIWMLAKHETYGGWPTN</sequence>
<dbReference type="OrthoDB" id="4781at2759"/>
<feature type="chain" id="PRO_5013345333" description="GH16 domain-containing protein" evidence="2">
    <location>
        <begin position="24"/>
        <end position="142"/>
    </location>
</feature>
<reference evidence="4 5" key="1">
    <citation type="submission" date="2017-03" db="EMBL/GenBank/DDBJ databases">
        <title>Genome Survey of Euroglyphus maynei.</title>
        <authorList>
            <person name="Arlian L.G."/>
            <person name="Morgan M.S."/>
            <person name="Rider S.D."/>
        </authorList>
    </citation>
    <scope>NUCLEOTIDE SEQUENCE [LARGE SCALE GENOMIC DNA]</scope>
    <source>
        <strain evidence="4">Arlian Lab</strain>
        <tissue evidence="4">Whole body</tissue>
    </source>
</reference>
<dbReference type="InterPro" id="IPR050546">
    <property type="entry name" value="Glycosyl_Hydrlase_16"/>
</dbReference>
<evidence type="ECO:0000313" key="5">
    <source>
        <dbReference type="Proteomes" id="UP000194236"/>
    </source>
</evidence>
<protein>
    <recommendedName>
        <fullName evidence="3">GH16 domain-containing protein</fullName>
    </recommendedName>
</protein>
<dbReference type="PANTHER" id="PTHR10963">
    <property type="entry name" value="GLYCOSYL HYDROLASE-RELATED"/>
    <property type="match status" value="1"/>
</dbReference>
<dbReference type="InterPro" id="IPR000757">
    <property type="entry name" value="Beta-glucanase-like"/>
</dbReference>
<dbReference type="Gene3D" id="2.60.120.200">
    <property type="match status" value="1"/>
</dbReference>
<evidence type="ECO:0000256" key="1">
    <source>
        <dbReference type="ARBA" id="ARBA00006865"/>
    </source>
</evidence>
<comment type="caution">
    <text evidence="4">The sequence shown here is derived from an EMBL/GenBank/DDBJ whole genome shotgun (WGS) entry which is preliminary data.</text>
</comment>
<dbReference type="EMBL" id="MUJZ01018739">
    <property type="protein sequence ID" value="OTF80334.1"/>
    <property type="molecule type" value="Genomic_DNA"/>
</dbReference>
<dbReference type="GO" id="GO:0005975">
    <property type="term" value="P:carbohydrate metabolic process"/>
    <property type="evidence" value="ECO:0007669"/>
    <property type="project" value="InterPro"/>
</dbReference>
<keyword evidence="2" id="KW-0732">Signal</keyword>
<dbReference type="PANTHER" id="PTHR10963:SF55">
    <property type="entry name" value="GLYCOSIDE HYDROLASE FAMILY 16 PROTEIN"/>
    <property type="match status" value="1"/>
</dbReference>
<name>A0A1Y3BK05_EURMA</name>
<dbReference type="AlphaFoldDB" id="A0A1Y3BK05"/>
<evidence type="ECO:0000256" key="2">
    <source>
        <dbReference type="SAM" id="SignalP"/>
    </source>
</evidence>
<evidence type="ECO:0000259" key="3">
    <source>
        <dbReference type="PROSITE" id="PS51762"/>
    </source>
</evidence>
<keyword evidence="5" id="KW-1185">Reference proteome</keyword>
<dbReference type="GO" id="GO:0004553">
    <property type="term" value="F:hydrolase activity, hydrolyzing O-glycosyl compounds"/>
    <property type="evidence" value="ECO:0007669"/>
    <property type="project" value="InterPro"/>
</dbReference>
<evidence type="ECO:0000313" key="4">
    <source>
        <dbReference type="EMBL" id="OTF80334.1"/>
    </source>
</evidence>
<accession>A0A1Y3BK05</accession>
<feature type="signal peptide" evidence="2">
    <location>
        <begin position="1"/>
        <end position="23"/>
    </location>
</feature>
<organism evidence="4 5">
    <name type="scientific">Euroglyphus maynei</name>
    <name type="common">Mayne's house dust mite</name>
    <dbReference type="NCBI Taxonomy" id="6958"/>
    <lineage>
        <taxon>Eukaryota</taxon>
        <taxon>Metazoa</taxon>
        <taxon>Ecdysozoa</taxon>
        <taxon>Arthropoda</taxon>
        <taxon>Chelicerata</taxon>
        <taxon>Arachnida</taxon>
        <taxon>Acari</taxon>
        <taxon>Acariformes</taxon>
        <taxon>Sarcoptiformes</taxon>
        <taxon>Astigmata</taxon>
        <taxon>Psoroptidia</taxon>
        <taxon>Analgoidea</taxon>
        <taxon>Pyroglyphidae</taxon>
        <taxon>Pyroglyphinae</taxon>
        <taxon>Euroglyphus</taxon>
    </lineage>
</organism>
<dbReference type="Proteomes" id="UP000194236">
    <property type="component" value="Unassembled WGS sequence"/>
</dbReference>
<gene>
    <name evidence="4" type="ORF">BLA29_011797</name>
</gene>
<comment type="similarity">
    <text evidence="1">Belongs to the glycosyl hydrolase 16 family.</text>
</comment>
<dbReference type="InterPro" id="IPR013320">
    <property type="entry name" value="ConA-like_dom_sf"/>
</dbReference>
<proteinExistence type="inferred from homology"/>